<dbReference type="PANTHER" id="PTHR31636">
    <property type="entry name" value="OSJNBA0084A10.13 PROTEIN-RELATED"/>
    <property type="match status" value="1"/>
</dbReference>
<comment type="caution">
    <text evidence="3">Lacks conserved residue(s) required for the propagation of feature annotation.</text>
</comment>
<keyword evidence="1" id="KW-0805">Transcription regulation</keyword>
<feature type="region of interest" description="VHIID" evidence="3">
    <location>
        <begin position="151"/>
        <end position="216"/>
    </location>
</feature>
<dbReference type="EMBL" id="JACMSC010000002">
    <property type="protein sequence ID" value="KAG6531647.1"/>
    <property type="molecule type" value="Genomic_DNA"/>
</dbReference>
<dbReference type="AlphaFoldDB" id="A0A8J5HU86"/>
<evidence type="ECO:0000313" key="4">
    <source>
        <dbReference type="EMBL" id="KAG6531647.1"/>
    </source>
</evidence>
<protein>
    <submittedName>
        <fullName evidence="4">Uncharacterized protein</fullName>
    </submittedName>
</protein>
<dbReference type="OrthoDB" id="757063at2759"/>
<feature type="short sequence motif" description="VHIID" evidence="3">
    <location>
        <begin position="182"/>
        <end position="186"/>
    </location>
</feature>
<feature type="region of interest" description="SAW" evidence="3">
    <location>
        <begin position="361"/>
        <end position="438"/>
    </location>
</feature>
<dbReference type="PROSITE" id="PS50985">
    <property type="entry name" value="GRAS"/>
    <property type="match status" value="1"/>
</dbReference>
<evidence type="ECO:0000256" key="3">
    <source>
        <dbReference type="PROSITE-ProRule" id="PRU01191"/>
    </source>
</evidence>
<accession>A0A8J5HU86</accession>
<reference evidence="4 5" key="1">
    <citation type="submission" date="2020-08" db="EMBL/GenBank/DDBJ databases">
        <title>Plant Genome Project.</title>
        <authorList>
            <person name="Zhang R.-G."/>
        </authorList>
    </citation>
    <scope>NUCLEOTIDE SEQUENCE [LARGE SCALE GENOMIC DNA]</scope>
    <source>
        <tissue evidence="4">Rhizome</tissue>
    </source>
</reference>
<organism evidence="4 5">
    <name type="scientific">Zingiber officinale</name>
    <name type="common">Ginger</name>
    <name type="synonym">Amomum zingiber</name>
    <dbReference type="NCBI Taxonomy" id="94328"/>
    <lineage>
        <taxon>Eukaryota</taxon>
        <taxon>Viridiplantae</taxon>
        <taxon>Streptophyta</taxon>
        <taxon>Embryophyta</taxon>
        <taxon>Tracheophyta</taxon>
        <taxon>Spermatophyta</taxon>
        <taxon>Magnoliopsida</taxon>
        <taxon>Liliopsida</taxon>
        <taxon>Zingiberales</taxon>
        <taxon>Zingiberaceae</taxon>
        <taxon>Zingiber</taxon>
    </lineage>
</organism>
<evidence type="ECO:0000313" key="5">
    <source>
        <dbReference type="Proteomes" id="UP000734854"/>
    </source>
</evidence>
<evidence type="ECO:0000256" key="1">
    <source>
        <dbReference type="ARBA" id="ARBA00023015"/>
    </source>
</evidence>
<evidence type="ECO:0000256" key="2">
    <source>
        <dbReference type="ARBA" id="ARBA00023163"/>
    </source>
</evidence>
<proteinExistence type="inferred from homology"/>
<dbReference type="Proteomes" id="UP000734854">
    <property type="component" value="Unassembled WGS sequence"/>
</dbReference>
<keyword evidence="5" id="KW-1185">Reference proteome</keyword>
<dbReference type="Pfam" id="PF03514">
    <property type="entry name" value="GRAS"/>
    <property type="match status" value="1"/>
</dbReference>
<keyword evidence="2" id="KW-0804">Transcription</keyword>
<sequence length="446" mass="48666">MRDDVVPVHDAALGLLHPGDNWLAYPIAFPAPPVVPFAHHLLDGCYATVSDTPEFIDLESDVGSFDSAREERGLSMIALLLDCAVAISADNLVEANRILHELNQLASPYSASCAERVVAYFAKALASRVMNSWTGICSPLMVPHKAILSCFETFGNASPFVKFAHFTANQAILEAIQRTDRVHIVDLDIMHGLQWPALFHILATRPDGPPHVRMTAFGPSAEGIGKRLASFARRLGVPFEFEPVAKRPGDVHPSEIVARRGQGEEQAVAVHWLQHALYDAAGSDHNTMRLVEMLRPRVVTLVEQEASSARGGPFLDRFMGALHYYSVMFDALGESLPTVDDPERHRVEQGILGREIDNVVAVGGPARSGEQKFGSWRGELARRGFAQLAMSRNALEQAQMTLNLFPSPSPPGYTILHGDGTAKLGWKGTALYTASAWTAETLYCNG</sequence>
<comment type="caution">
    <text evidence="4">The sequence shown here is derived from an EMBL/GenBank/DDBJ whole genome shotgun (WGS) entry which is preliminary data.</text>
</comment>
<dbReference type="InterPro" id="IPR005202">
    <property type="entry name" value="TF_GRAS"/>
</dbReference>
<name>A0A8J5HU86_ZINOF</name>
<gene>
    <name evidence="4" type="ORF">ZIOFF_005463</name>
</gene>
<comment type="similarity">
    <text evidence="3">Belongs to the GRAS family.</text>
</comment>